<evidence type="ECO:0000256" key="1">
    <source>
        <dbReference type="SAM" id="Phobius"/>
    </source>
</evidence>
<feature type="transmembrane region" description="Helical" evidence="1">
    <location>
        <begin position="88"/>
        <end position="112"/>
    </location>
</feature>
<feature type="transmembrane region" description="Helical" evidence="1">
    <location>
        <begin position="42"/>
        <end position="68"/>
    </location>
</feature>
<protein>
    <submittedName>
        <fullName evidence="2">CRE-SRJ-18 protein</fullName>
    </submittedName>
</protein>
<dbReference type="Pfam" id="PF10319">
    <property type="entry name" value="7TM_GPCR_Srj"/>
    <property type="match status" value="1"/>
</dbReference>
<feature type="transmembrane region" description="Helical" evidence="1">
    <location>
        <begin position="201"/>
        <end position="222"/>
    </location>
</feature>
<keyword evidence="1" id="KW-0812">Transmembrane</keyword>
<dbReference type="InParanoid" id="E3LLH0"/>
<reference evidence="2" key="1">
    <citation type="submission" date="2007-07" db="EMBL/GenBank/DDBJ databases">
        <title>PCAP assembly of the Caenorhabditis remanei genome.</title>
        <authorList>
            <consortium name="The Caenorhabditis remanei Sequencing Consortium"/>
            <person name="Wilson R.K."/>
        </authorList>
    </citation>
    <scope>NUCLEOTIDE SEQUENCE [LARGE SCALE GENOMIC DNA]</scope>
    <source>
        <strain evidence="2">PB4641</strain>
    </source>
</reference>
<dbReference type="OMA" id="VNWAHFL"/>
<feature type="transmembrane region" description="Helical" evidence="1">
    <location>
        <begin position="243"/>
        <end position="267"/>
    </location>
</feature>
<keyword evidence="1" id="KW-1133">Transmembrane helix</keyword>
<name>E3LLH0_CAERE</name>
<gene>
    <name evidence="2" type="primary">Cre-srj-18</name>
    <name evidence="2" type="ORF">CRE_18545</name>
</gene>
<sequence>MFVNWAHFLIPKVFIVLSLIVNPLFVNLIHTEKVFKFGDYRYLLYFFAGFNVTSALSDLLVPICVHTYRYAPVVFITEGLFENRSHFGSFLIACRCAFISGTYGILNAHFIFRFLVLRYNQFVVQYFKNSGFGAACGLVVFHWFSWAIMTDITMGADGEVRDYIRESFEETYGSMENVNTKVVIFSEASPDVVFRSWVGTIYVTFLATYSIILYLVLGYKIMSSLNRGLTTMSHKTTQMQKQLFLALFVQTAIPICVSFVPCTISLYGSAFRLDFLSWINWSASVAVSSFPFLDPMAITLCLPALRNKLLLRIGFRLSPNTIQTISCL</sequence>
<dbReference type="OrthoDB" id="5831622at2759"/>
<dbReference type="FunCoup" id="E3LLH0">
    <property type="interactions" value="5"/>
</dbReference>
<evidence type="ECO:0000313" key="2">
    <source>
        <dbReference type="EMBL" id="EFP00151.1"/>
    </source>
</evidence>
<dbReference type="HOGENOM" id="CLU_036335_0_0_1"/>
<dbReference type="Proteomes" id="UP000008281">
    <property type="component" value="Unassembled WGS sequence"/>
</dbReference>
<organism evidence="3">
    <name type="scientific">Caenorhabditis remanei</name>
    <name type="common">Caenorhabditis vulgaris</name>
    <dbReference type="NCBI Taxonomy" id="31234"/>
    <lineage>
        <taxon>Eukaryota</taxon>
        <taxon>Metazoa</taxon>
        <taxon>Ecdysozoa</taxon>
        <taxon>Nematoda</taxon>
        <taxon>Chromadorea</taxon>
        <taxon>Rhabditida</taxon>
        <taxon>Rhabditina</taxon>
        <taxon>Rhabditomorpha</taxon>
        <taxon>Rhabditoidea</taxon>
        <taxon>Rhabditidae</taxon>
        <taxon>Peloderinae</taxon>
        <taxon>Caenorhabditis</taxon>
    </lineage>
</organism>
<dbReference type="PANTHER" id="PTHR45907:SF9">
    <property type="entry name" value="SERPENTINE RECEPTOR, CLASS J"/>
    <property type="match status" value="1"/>
</dbReference>
<dbReference type="AlphaFoldDB" id="E3LLH0"/>
<dbReference type="EMBL" id="DS268410">
    <property type="protein sequence ID" value="EFP00151.1"/>
    <property type="molecule type" value="Genomic_DNA"/>
</dbReference>
<feature type="transmembrane region" description="Helical" evidence="1">
    <location>
        <begin position="279"/>
        <end position="305"/>
    </location>
</feature>
<feature type="transmembrane region" description="Helical" evidence="1">
    <location>
        <begin position="132"/>
        <end position="149"/>
    </location>
</feature>
<keyword evidence="1" id="KW-0472">Membrane</keyword>
<accession>E3LLH0</accession>
<dbReference type="eggNOG" id="ENOG502TH3Z">
    <property type="taxonomic scope" value="Eukaryota"/>
</dbReference>
<dbReference type="PANTHER" id="PTHR45907">
    <property type="entry name" value="SERPENTINE RECEPTOR, CLASS J"/>
    <property type="match status" value="1"/>
</dbReference>
<proteinExistence type="predicted"/>
<feature type="transmembrane region" description="Helical" evidence="1">
    <location>
        <begin position="6"/>
        <end position="30"/>
    </location>
</feature>
<evidence type="ECO:0000313" key="3">
    <source>
        <dbReference type="Proteomes" id="UP000008281"/>
    </source>
</evidence>
<dbReference type="InterPro" id="IPR019423">
    <property type="entry name" value="7TM_GPCR_serpentine_rcpt_Srj"/>
</dbReference>
<keyword evidence="3" id="KW-1185">Reference proteome</keyword>